<accession>A0AAP0FZ97</accession>
<organism evidence="4 5">
    <name type="scientific">Platanthera zijinensis</name>
    <dbReference type="NCBI Taxonomy" id="2320716"/>
    <lineage>
        <taxon>Eukaryota</taxon>
        <taxon>Viridiplantae</taxon>
        <taxon>Streptophyta</taxon>
        <taxon>Embryophyta</taxon>
        <taxon>Tracheophyta</taxon>
        <taxon>Spermatophyta</taxon>
        <taxon>Magnoliopsida</taxon>
        <taxon>Liliopsida</taxon>
        <taxon>Asparagales</taxon>
        <taxon>Orchidaceae</taxon>
        <taxon>Orchidoideae</taxon>
        <taxon>Orchideae</taxon>
        <taxon>Orchidinae</taxon>
        <taxon>Platanthera</taxon>
    </lineage>
</organism>
<keyword evidence="1" id="KW-0479">Metal-binding</keyword>
<evidence type="ECO:0000313" key="4">
    <source>
        <dbReference type="EMBL" id="KAK8926281.1"/>
    </source>
</evidence>
<evidence type="ECO:0000259" key="3">
    <source>
        <dbReference type="Pfam" id="PF08797"/>
    </source>
</evidence>
<reference evidence="4 5" key="1">
    <citation type="journal article" date="2022" name="Nat. Plants">
        <title>Genomes of leafy and leafless Platanthera orchids illuminate the evolution of mycoheterotrophy.</title>
        <authorList>
            <person name="Li M.H."/>
            <person name="Liu K.W."/>
            <person name="Li Z."/>
            <person name="Lu H.C."/>
            <person name="Ye Q.L."/>
            <person name="Zhang D."/>
            <person name="Wang J.Y."/>
            <person name="Li Y.F."/>
            <person name="Zhong Z.M."/>
            <person name="Liu X."/>
            <person name="Yu X."/>
            <person name="Liu D.K."/>
            <person name="Tu X.D."/>
            <person name="Liu B."/>
            <person name="Hao Y."/>
            <person name="Liao X.Y."/>
            <person name="Jiang Y.T."/>
            <person name="Sun W.H."/>
            <person name="Chen J."/>
            <person name="Chen Y.Q."/>
            <person name="Ai Y."/>
            <person name="Zhai J.W."/>
            <person name="Wu S.S."/>
            <person name="Zhou Z."/>
            <person name="Hsiao Y.Y."/>
            <person name="Wu W.L."/>
            <person name="Chen Y.Y."/>
            <person name="Lin Y.F."/>
            <person name="Hsu J.L."/>
            <person name="Li C.Y."/>
            <person name="Wang Z.W."/>
            <person name="Zhao X."/>
            <person name="Zhong W.Y."/>
            <person name="Ma X.K."/>
            <person name="Ma L."/>
            <person name="Huang J."/>
            <person name="Chen G.Z."/>
            <person name="Huang M.Z."/>
            <person name="Huang L."/>
            <person name="Peng D.H."/>
            <person name="Luo Y.B."/>
            <person name="Zou S.Q."/>
            <person name="Chen S.P."/>
            <person name="Lan S."/>
            <person name="Tsai W.C."/>
            <person name="Van de Peer Y."/>
            <person name="Liu Z.J."/>
        </authorList>
    </citation>
    <scope>NUCLEOTIDE SEQUENCE [LARGE SCALE GENOMIC DNA]</scope>
    <source>
        <strain evidence="4">Lor287</strain>
    </source>
</reference>
<protein>
    <recommendedName>
        <fullName evidence="3">HIRAN domain-containing protein</fullName>
    </recommendedName>
</protein>
<proteinExistence type="predicted"/>
<dbReference type="GO" id="GO:0006281">
    <property type="term" value="P:DNA repair"/>
    <property type="evidence" value="ECO:0007669"/>
    <property type="project" value="InterPro"/>
</dbReference>
<dbReference type="Gene3D" id="3.30.870.10">
    <property type="entry name" value="Endonuclease Chain A"/>
    <property type="match status" value="1"/>
</dbReference>
<dbReference type="Proteomes" id="UP001418222">
    <property type="component" value="Unassembled WGS sequence"/>
</dbReference>
<dbReference type="GO" id="GO:0016818">
    <property type="term" value="F:hydrolase activity, acting on acid anhydrides, in phosphorus-containing anhydrides"/>
    <property type="evidence" value="ECO:0007669"/>
    <property type="project" value="InterPro"/>
</dbReference>
<evidence type="ECO:0000313" key="5">
    <source>
        <dbReference type="Proteomes" id="UP001418222"/>
    </source>
</evidence>
<evidence type="ECO:0000256" key="1">
    <source>
        <dbReference type="ARBA" id="ARBA00022723"/>
    </source>
</evidence>
<dbReference type="AlphaFoldDB" id="A0AAP0FZ97"/>
<dbReference type="GO" id="GO:0003676">
    <property type="term" value="F:nucleic acid binding"/>
    <property type="evidence" value="ECO:0007669"/>
    <property type="project" value="InterPro"/>
</dbReference>
<gene>
    <name evidence="4" type="ORF">KSP39_PZI018821</name>
</gene>
<dbReference type="PANTHER" id="PTHR12415:SF3">
    <property type="entry name" value="OS04G0403400 PROTEIN"/>
    <property type="match status" value="1"/>
</dbReference>
<keyword evidence="2" id="KW-0378">Hydrolase</keyword>
<dbReference type="InterPro" id="IPR010347">
    <property type="entry name" value="Tdp1"/>
</dbReference>
<dbReference type="GO" id="GO:0005634">
    <property type="term" value="C:nucleus"/>
    <property type="evidence" value="ECO:0007669"/>
    <property type="project" value="InterPro"/>
</dbReference>
<dbReference type="GO" id="GO:0008270">
    <property type="term" value="F:zinc ion binding"/>
    <property type="evidence" value="ECO:0007669"/>
    <property type="project" value="InterPro"/>
</dbReference>
<dbReference type="PANTHER" id="PTHR12415">
    <property type="entry name" value="TYROSYL-DNA PHOSPHODIESTERASE 1"/>
    <property type="match status" value="1"/>
</dbReference>
<dbReference type="EMBL" id="JBBWWQ010000016">
    <property type="protein sequence ID" value="KAK8926281.1"/>
    <property type="molecule type" value="Genomic_DNA"/>
</dbReference>
<dbReference type="GO" id="GO:0008081">
    <property type="term" value="F:phosphoric diester hydrolase activity"/>
    <property type="evidence" value="ECO:0007669"/>
    <property type="project" value="InterPro"/>
</dbReference>
<feature type="domain" description="HIRAN" evidence="3">
    <location>
        <begin position="32"/>
        <end position="163"/>
    </location>
</feature>
<evidence type="ECO:0000256" key="2">
    <source>
        <dbReference type="ARBA" id="ARBA00022801"/>
    </source>
</evidence>
<comment type="caution">
    <text evidence="4">The sequence shown here is derived from an EMBL/GenBank/DDBJ whole genome shotgun (WGS) entry which is preliminary data.</text>
</comment>
<dbReference type="Gene3D" id="3.30.70.2330">
    <property type="match status" value="1"/>
</dbReference>
<name>A0AAP0FZ97_9ASPA</name>
<dbReference type="Pfam" id="PF08797">
    <property type="entry name" value="HIRAN"/>
    <property type="match status" value="1"/>
</dbReference>
<keyword evidence="5" id="KW-1185">Reference proteome</keyword>
<sequence>MHAPFTNYSGIDFFQSLDQIVLQSRRTSAILGSVQASVVGLRYRFHNASDSKGEQLKKLASILGKFLKNSSELVEVVLERNHNIPADDNAISVLVRSFQENSDGGIDENLPLYYSLLSESVQLGFLPRDVAKWAAPLGDHGFLKLSGFVYPKEALAAALDGNNTKVQCLLSIAQLFFLYKASSSVGTSVDPKFLAEFSAATGKKSFQLSESEESDPEWGRWSTVHELRSPSIRILFPTIDRVKSSIYGIQLS</sequence>
<dbReference type="InterPro" id="IPR014905">
    <property type="entry name" value="HIRAN"/>
</dbReference>